<evidence type="ECO:0000313" key="3">
    <source>
        <dbReference type="Proteomes" id="UP000483765"/>
    </source>
</evidence>
<evidence type="ECO:0000313" key="2">
    <source>
        <dbReference type="EMBL" id="MYN68868.1"/>
    </source>
</evidence>
<comment type="caution">
    <text evidence="2">The sequence shown here is derived from an EMBL/GenBank/DDBJ whole genome shotgun (WGS) entry which is preliminary data.</text>
</comment>
<keyword evidence="1" id="KW-0472">Membrane</keyword>
<keyword evidence="1" id="KW-1133">Transmembrane helix</keyword>
<gene>
    <name evidence="2" type="ORF">GLP18_01240</name>
</gene>
<accession>A0A6L8MUN3</accession>
<dbReference type="EMBL" id="WNXH01000001">
    <property type="protein sequence ID" value="MYN68868.1"/>
    <property type="molecule type" value="Genomic_DNA"/>
</dbReference>
<reference evidence="2 3" key="1">
    <citation type="submission" date="2019-11" db="EMBL/GenBank/DDBJ databases">
        <title>Divergent Streptococcus suis from cattle.</title>
        <authorList>
            <person name="Williamson C."/>
        </authorList>
    </citation>
    <scope>NUCLEOTIDE SEQUENCE [LARGE SCALE GENOMIC DNA]</scope>
    <source>
        <strain evidence="2 3">10-36905</strain>
    </source>
</reference>
<name>A0A6L8MUN3_STRSU</name>
<organism evidence="2 3">
    <name type="scientific">Streptococcus suis</name>
    <dbReference type="NCBI Taxonomy" id="1307"/>
    <lineage>
        <taxon>Bacteria</taxon>
        <taxon>Bacillati</taxon>
        <taxon>Bacillota</taxon>
        <taxon>Bacilli</taxon>
        <taxon>Lactobacillales</taxon>
        <taxon>Streptococcaceae</taxon>
        <taxon>Streptococcus</taxon>
    </lineage>
</organism>
<proteinExistence type="predicted"/>
<evidence type="ECO:0000256" key="1">
    <source>
        <dbReference type="SAM" id="Phobius"/>
    </source>
</evidence>
<feature type="transmembrane region" description="Helical" evidence="1">
    <location>
        <begin position="12"/>
        <end position="32"/>
    </location>
</feature>
<keyword evidence="1" id="KW-0812">Transmembrane</keyword>
<dbReference type="RefSeq" id="WP_024397341.1">
    <property type="nucleotide sequence ID" value="NZ_WNXH01000001.1"/>
</dbReference>
<dbReference type="Proteomes" id="UP000483765">
    <property type="component" value="Unassembled WGS sequence"/>
</dbReference>
<sequence length="68" mass="7845">MKKLNSLYIARFLQIAAIAYLVFVLLSDIFKWQQLDHTQVTLTICLIVMTNDIFEKKSKGNRNVAGEQ</sequence>
<protein>
    <submittedName>
        <fullName evidence="2">Uncharacterized protein</fullName>
    </submittedName>
</protein>
<dbReference type="AlphaFoldDB" id="A0A6L8MUN3"/>